<name>A0A0F9MM52_9ZZZZ</name>
<accession>A0A0F9MM52</accession>
<comment type="caution">
    <text evidence="1">The sequence shown here is derived from an EMBL/GenBank/DDBJ whole genome shotgun (WGS) entry which is preliminary data.</text>
</comment>
<sequence>MLEDSEVKQVNEVFGLVHRMRTILMPLVKQHLKGDESYFAGALQMALVGTAAISGALDCNTKQLDILIVSVEGGDFLWQLRKLRELLDGQERDGPSEEYLQQALRVMDSNYINPFDQKKN</sequence>
<protein>
    <submittedName>
        <fullName evidence="1">Uncharacterized protein</fullName>
    </submittedName>
</protein>
<dbReference type="AlphaFoldDB" id="A0A0F9MM52"/>
<organism evidence="1">
    <name type="scientific">marine sediment metagenome</name>
    <dbReference type="NCBI Taxonomy" id="412755"/>
    <lineage>
        <taxon>unclassified sequences</taxon>
        <taxon>metagenomes</taxon>
        <taxon>ecological metagenomes</taxon>
    </lineage>
</organism>
<proteinExistence type="predicted"/>
<reference evidence="1" key="1">
    <citation type="journal article" date="2015" name="Nature">
        <title>Complex archaea that bridge the gap between prokaryotes and eukaryotes.</title>
        <authorList>
            <person name="Spang A."/>
            <person name="Saw J.H."/>
            <person name="Jorgensen S.L."/>
            <person name="Zaremba-Niedzwiedzka K."/>
            <person name="Martijn J."/>
            <person name="Lind A.E."/>
            <person name="van Eijk R."/>
            <person name="Schleper C."/>
            <person name="Guy L."/>
            <person name="Ettema T.J."/>
        </authorList>
    </citation>
    <scope>NUCLEOTIDE SEQUENCE</scope>
</reference>
<gene>
    <name evidence="1" type="ORF">LCGC14_1137760</name>
</gene>
<evidence type="ECO:0000313" key="1">
    <source>
        <dbReference type="EMBL" id="KKN00442.1"/>
    </source>
</evidence>
<dbReference type="EMBL" id="LAZR01005374">
    <property type="protein sequence ID" value="KKN00442.1"/>
    <property type="molecule type" value="Genomic_DNA"/>
</dbReference>